<protein>
    <recommendedName>
        <fullName evidence="2">PpiC domain-containing protein</fullName>
    </recommendedName>
</protein>
<dbReference type="SUPFAM" id="SSF109998">
    <property type="entry name" value="Triger factor/SurA peptide-binding domain-like"/>
    <property type="match status" value="2"/>
</dbReference>
<evidence type="ECO:0000313" key="3">
    <source>
        <dbReference type="EMBL" id="HGY57110.1"/>
    </source>
</evidence>
<dbReference type="EMBL" id="DRQG01000144">
    <property type="protein sequence ID" value="HGY57110.1"/>
    <property type="molecule type" value="Genomic_DNA"/>
</dbReference>
<dbReference type="InterPro" id="IPR000297">
    <property type="entry name" value="PPIase_PpiC"/>
</dbReference>
<keyword evidence="1" id="KW-0413">Isomerase</keyword>
<feature type="domain" description="PpiC" evidence="2">
    <location>
        <begin position="424"/>
        <end position="513"/>
    </location>
</feature>
<dbReference type="PROSITE" id="PS01096">
    <property type="entry name" value="PPIC_PPIASE_1"/>
    <property type="match status" value="1"/>
</dbReference>
<gene>
    <name evidence="3" type="ORF">ENK44_15480</name>
</gene>
<proteinExistence type="predicted"/>
<dbReference type="InterPro" id="IPR050245">
    <property type="entry name" value="PrsA_foldase"/>
</dbReference>
<dbReference type="Gene3D" id="3.10.50.40">
    <property type="match status" value="2"/>
</dbReference>
<dbReference type="GO" id="GO:0003755">
    <property type="term" value="F:peptidyl-prolyl cis-trans isomerase activity"/>
    <property type="evidence" value="ECO:0007669"/>
    <property type="project" value="UniProtKB-KW"/>
</dbReference>
<evidence type="ECO:0000259" key="2">
    <source>
        <dbReference type="PROSITE" id="PS50198"/>
    </source>
</evidence>
<dbReference type="InterPro" id="IPR046357">
    <property type="entry name" value="PPIase_dom_sf"/>
</dbReference>
<dbReference type="Pfam" id="PF13145">
    <property type="entry name" value="Rotamase_2"/>
    <property type="match status" value="1"/>
</dbReference>
<organism evidence="3">
    <name type="scientific">Caldithrix abyssi</name>
    <dbReference type="NCBI Taxonomy" id="187145"/>
    <lineage>
        <taxon>Bacteria</taxon>
        <taxon>Pseudomonadati</taxon>
        <taxon>Calditrichota</taxon>
        <taxon>Calditrichia</taxon>
        <taxon>Calditrichales</taxon>
        <taxon>Calditrichaceae</taxon>
        <taxon>Caldithrix</taxon>
    </lineage>
</organism>
<evidence type="ECO:0000256" key="1">
    <source>
        <dbReference type="PROSITE-ProRule" id="PRU00278"/>
    </source>
</evidence>
<dbReference type="PROSITE" id="PS50198">
    <property type="entry name" value="PPIC_PPIASE_2"/>
    <property type="match status" value="2"/>
</dbReference>
<dbReference type="AlphaFoldDB" id="A0A7V4WWE1"/>
<dbReference type="InterPro" id="IPR027304">
    <property type="entry name" value="Trigger_fact/SurA_dom_sf"/>
</dbReference>
<accession>A0A7V4WWE1</accession>
<sequence>MKTKSFLPTIVSLAVTALYVAILPMGCSKTDALNDEHTLAVIDDRVIKEEDFVQRFQKINRRLGLVPNGEVRRKILRNFINEELLISEAYNLKLEATSAAQTEYQRIKIQELLNAYYRQTIEKQVSVSEKELKQLYINLNTTLTARHLYAPTKEKADSLYRLLKKGASFERLARENFKDPVLRESGGLIGSFTVDEMDPAFEEAAYKLEVGETSEPVRTQAGYSIIRLEDRKVKPFLLETEYASHKDKLYRYWKNRKSKQKVRAFVDSLAERLDIQFDESVVEALYNSFRKNNPVNPQLESKRWSWTAGELDENTPLLHSALGEWTLKTFRQAARFTSDKQRRHIRNPDALKSFISGLVVRRKILEEARAMELDKTDEYAKNVRFEFDTYLLQKMEEEIFASIEVPKDTLLAYYKENTDRFMDPARIRIREIVLKDDREAEIIGKKLRQGENFSELARQYSIRKWSAEKGGEVGYVTPNDLGRWSQTVFALEENQWTGPLKVGEERIFVQCVDKKPARLKPFDLVADDVEQAVKTMWWERERNKKIKEIETRVPVVAYWEKLNDIRLN</sequence>
<feature type="domain" description="PpiC" evidence="2">
    <location>
        <begin position="140"/>
        <end position="230"/>
    </location>
</feature>
<dbReference type="PANTHER" id="PTHR47245">
    <property type="entry name" value="PEPTIDYLPROLYL ISOMERASE"/>
    <property type="match status" value="1"/>
</dbReference>
<dbReference type="PANTHER" id="PTHR47245:SF2">
    <property type="entry name" value="PEPTIDYL-PROLYL CIS-TRANS ISOMERASE HP_0175-RELATED"/>
    <property type="match status" value="1"/>
</dbReference>
<dbReference type="Proteomes" id="UP000885779">
    <property type="component" value="Unassembled WGS sequence"/>
</dbReference>
<comment type="caution">
    <text evidence="3">The sequence shown here is derived from an EMBL/GenBank/DDBJ whole genome shotgun (WGS) entry which is preliminary data.</text>
</comment>
<dbReference type="Pfam" id="PF00639">
    <property type="entry name" value="Rotamase"/>
    <property type="match status" value="1"/>
</dbReference>
<keyword evidence="1" id="KW-0697">Rotamase</keyword>
<name>A0A7V4WWE1_CALAY</name>
<dbReference type="InterPro" id="IPR023058">
    <property type="entry name" value="PPIase_PpiC_CS"/>
</dbReference>
<dbReference type="SUPFAM" id="SSF54534">
    <property type="entry name" value="FKBP-like"/>
    <property type="match status" value="2"/>
</dbReference>
<reference evidence="3" key="1">
    <citation type="journal article" date="2020" name="mSystems">
        <title>Genome- and Community-Level Interaction Insights into Carbon Utilization and Element Cycling Functions of Hydrothermarchaeota in Hydrothermal Sediment.</title>
        <authorList>
            <person name="Zhou Z."/>
            <person name="Liu Y."/>
            <person name="Xu W."/>
            <person name="Pan J."/>
            <person name="Luo Z.H."/>
            <person name="Li M."/>
        </authorList>
    </citation>
    <scope>NUCLEOTIDE SEQUENCE [LARGE SCALE GENOMIC DNA]</scope>
    <source>
        <strain evidence="3">HyVt-577</strain>
    </source>
</reference>